<dbReference type="Proteomes" id="UP000218231">
    <property type="component" value="Unassembled WGS sequence"/>
</dbReference>
<feature type="region of interest" description="Disordered" evidence="1">
    <location>
        <begin position="1"/>
        <end position="21"/>
    </location>
</feature>
<organism evidence="2 3">
    <name type="scientific">Diploscapter pachys</name>
    <dbReference type="NCBI Taxonomy" id="2018661"/>
    <lineage>
        <taxon>Eukaryota</taxon>
        <taxon>Metazoa</taxon>
        <taxon>Ecdysozoa</taxon>
        <taxon>Nematoda</taxon>
        <taxon>Chromadorea</taxon>
        <taxon>Rhabditida</taxon>
        <taxon>Rhabditina</taxon>
        <taxon>Rhabditomorpha</taxon>
        <taxon>Rhabditoidea</taxon>
        <taxon>Rhabditidae</taxon>
        <taxon>Diploscapter</taxon>
    </lineage>
</organism>
<evidence type="ECO:0000313" key="2">
    <source>
        <dbReference type="EMBL" id="PAV93197.1"/>
    </source>
</evidence>
<evidence type="ECO:0000256" key="1">
    <source>
        <dbReference type="SAM" id="MobiDB-lite"/>
    </source>
</evidence>
<comment type="caution">
    <text evidence="2">The sequence shown here is derived from an EMBL/GenBank/DDBJ whole genome shotgun (WGS) entry which is preliminary data.</text>
</comment>
<name>A0A2A2M4Q1_9BILA</name>
<dbReference type="AlphaFoldDB" id="A0A2A2M4Q1"/>
<evidence type="ECO:0000313" key="3">
    <source>
        <dbReference type="Proteomes" id="UP000218231"/>
    </source>
</evidence>
<reference evidence="2 3" key="1">
    <citation type="journal article" date="2017" name="Curr. Biol.">
        <title>Genome architecture and evolution of a unichromosomal asexual nematode.</title>
        <authorList>
            <person name="Fradin H."/>
            <person name="Zegar C."/>
            <person name="Gutwein M."/>
            <person name="Lucas J."/>
            <person name="Kovtun M."/>
            <person name="Corcoran D."/>
            <person name="Baugh L.R."/>
            <person name="Kiontke K."/>
            <person name="Gunsalus K."/>
            <person name="Fitch D.H."/>
            <person name="Piano F."/>
        </authorList>
    </citation>
    <scope>NUCLEOTIDE SEQUENCE [LARGE SCALE GENOMIC DNA]</scope>
    <source>
        <strain evidence="2">PF1309</strain>
    </source>
</reference>
<gene>
    <name evidence="2" type="ORF">WR25_23790</name>
</gene>
<feature type="compositionally biased region" description="Basic residues" evidence="1">
    <location>
        <begin position="84"/>
        <end position="95"/>
    </location>
</feature>
<sequence length="119" mass="12480">MGREALGPNEVADTPGWRASVSPIVGRNSRVSCSPDRTVVPCNTSRSLCGTAAVTMMSLPCGAASGAPVWAKAGLASRLAPASRKVRMNTPRKNRPGPGPCASARRLCDVIRYIKMKSV</sequence>
<accession>A0A2A2M4Q1</accession>
<protein>
    <submittedName>
        <fullName evidence="2">Uncharacterized protein</fullName>
    </submittedName>
</protein>
<feature type="region of interest" description="Disordered" evidence="1">
    <location>
        <begin position="82"/>
        <end position="103"/>
    </location>
</feature>
<proteinExistence type="predicted"/>
<keyword evidence="3" id="KW-1185">Reference proteome</keyword>
<dbReference type="EMBL" id="LIAE01005631">
    <property type="protein sequence ID" value="PAV93197.1"/>
    <property type="molecule type" value="Genomic_DNA"/>
</dbReference>